<dbReference type="PROSITE" id="PS50885">
    <property type="entry name" value="HAMP"/>
    <property type="match status" value="1"/>
</dbReference>
<evidence type="ECO:0000256" key="13">
    <source>
        <dbReference type="SAM" id="Phobius"/>
    </source>
</evidence>
<keyword evidence="5" id="KW-0808">Transferase</keyword>
<dbReference type="PRINTS" id="PR00344">
    <property type="entry name" value="BCTRLSENSOR"/>
</dbReference>
<dbReference type="InterPro" id="IPR036097">
    <property type="entry name" value="HisK_dim/P_sf"/>
</dbReference>
<keyword evidence="7" id="KW-0418">Kinase</keyword>
<dbReference type="Gene3D" id="3.30.450.40">
    <property type="match status" value="1"/>
</dbReference>
<dbReference type="AlphaFoldDB" id="A0AAJ1EU04"/>
<sequence length="732" mass="80805">MIIRQITRFRTKVLLSIIPMILALCILFGGMSLYQHNRLLHREFAKQGKALAVNLAASGELGVFSEDERFLNASLRGVTGEEDVAYVFIYNDAGKRLIGGGRALSQPGPALINDTLSDEIRARILTTRQPVDRTLKGVGTGSFLEFYAPILSTEVRLIEEQFFGMPGLAQGPGEDRIRVIGIARVGLSTRNIDAHSIYLIKLWAILSIVFLAAGTLAAYALSRRITQPITRLTESTARMAEGKIDQEIPVDSQDEIGTLATTYNEMAKALKRTLDERTRVATELRDLNRTLEDRIRERTSQLRDLHQLGVSMQEPLPLSERLNLILKGVHEVIGFDRIIIWLPDREDLSLELAAAIGISSTPGTVQVSISDEVPTLARAYRDRVEIIVEERHGIPPELQTQPPYDTMPALCSRNFVVLPLISRRRSVGVLTADNAVSQKSIAPQLDLLRIFASQAAVAIENAQLFQEVKEANRQLARASRHKSEFLANMSHELRTPLNAILGFTELILDEIYGKVPNQLRESIEDIHTNGRHLLRLINDVLDLSKIEAGQMQLDLGEYSVQSLIDSAISATRSLAAEKRLELVSRVAEDLPPALGDSKRITQILMNLVGNAIKFTPGGGHVAVTAKAVQGSRFEEAQSLELGALHTAIEFVEISVADTGIGIPAEELKSIFSEFRQVDSSITREYGGSGLGLSIAKRLVEMHGGSIWAESQIGKGSTFYFRIPIRVQWEGDP</sequence>
<dbReference type="EC" id="2.7.13.3" evidence="3"/>
<comment type="caution">
    <text evidence="16">The sequence shown here is derived from an EMBL/GenBank/DDBJ whole genome shotgun (WGS) entry which is preliminary data.</text>
</comment>
<keyword evidence="12" id="KW-0175">Coiled coil</keyword>
<proteinExistence type="predicted"/>
<name>A0AAJ1EU04_9BACT</name>
<feature type="transmembrane region" description="Helical" evidence="13">
    <location>
        <begin position="12"/>
        <end position="34"/>
    </location>
</feature>
<dbReference type="EMBL" id="JAIOIU010000141">
    <property type="protein sequence ID" value="MBZ0160694.1"/>
    <property type="molecule type" value="Genomic_DNA"/>
</dbReference>
<dbReference type="InterPro" id="IPR003594">
    <property type="entry name" value="HATPase_dom"/>
</dbReference>
<feature type="domain" description="Histidine kinase" evidence="14">
    <location>
        <begin position="488"/>
        <end position="726"/>
    </location>
</feature>
<evidence type="ECO:0000256" key="6">
    <source>
        <dbReference type="ARBA" id="ARBA00022741"/>
    </source>
</evidence>
<evidence type="ECO:0000256" key="5">
    <source>
        <dbReference type="ARBA" id="ARBA00022679"/>
    </source>
</evidence>
<dbReference type="PROSITE" id="PS50109">
    <property type="entry name" value="HIS_KIN"/>
    <property type="match status" value="1"/>
</dbReference>
<dbReference type="PANTHER" id="PTHR43047:SF72">
    <property type="entry name" value="OSMOSENSING HISTIDINE PROTEIN KINASE SLN1"/>
    <property type="match status" value="1"/>
</dbReference>
<evidence type="ECO:0000256" key="9">
    <source>
        <dbReference type="ARBA" id="ARBA00023012"/>
    </source>
</evidence>
<dbReference type="InterPro" id="IPR036890">
    <property type="entry name" value="HATPase_C_sf"/>
</dbReference>
<dbReference type="GO" id="GO:0005886">
    <property type="term" value="C:plasma membrane"/>
    <property type="evidence" value="ECO:0007669"/>
    <property type="project" value="TreeGrafter"/>
</dbReference>
<dbReference type="Pfam" id="PF00512">
    <property type="entry name" value="HisKA"/>
    <property type="match status" value="1"/>
</dbReference>
<dbReference type="SUPFAM" id="SSF55781">
    <property type="entry name" value="GAF domain-like"/>
    <property type="match status" value="1"/>
</dbReference>
<keyword evidence="9" id="KW-0902">Two-component regulatory system</keyword>
<comment type="catalytic activity">
    <reaction evidence="1">
        <text>ATP + protein L-histidine = ADP + protein N-phospho-L-histidine.</text>
        <dbReference type="EC" id="2.7.13.3"/>
    </reaction>
</comment>
<dbReference type="CDD" id="cd00082">
    <property type="entry name" value="HisKA"/>
    <property type="match status" value="1"/>
</dbReference>
<comment type="subcellular location">
    <subcellularLocation>
        <location evidence="2">Membrane</location>
    </subcellularLocation>
</comment>
<dbReference type="SUPFAM" id="SSF47384">
    <property type="entry name" value="Homodimeric domain of signal transducing histidine kinase"/>
    <property type="match status" value="1"/>
</dbReference>
<dbReference type="SUPFAM" id="SSF55874">
    <property type="entry name" value="ATPase domain of HSP90 chaperone/DNA topoisomerase II/histidine kinase"/>
    <property type="match status" value="1"/>
</dbReference>
<evidence type="ECO:0000313" key="17">
    <source>
        <dbReference type="Proteomes" id="UP001197609"/>
    </source>
</evidence>
<dbReference type="PANTHER" id="PTHR43047">
    <property type="entry name" value="TWO-COMPONENT HISTIDINE PROTEIN KINASE"/>
    <property type="match status" value="1"/>
</dbReference>
<dbReference type="Pfam" id="PF00672">
    <property type="entry name" value="HAMP"/>
    <property type="match status" value="1"/>
</dbReference>
<dbReference type="GO" id="GO:0000155">
    <property type="term" value="F:phosphorelay sensor kinase activity"/>
    <property type="evidence" value="ECO:0007669"/>
    <property type="project" value="InterPro"/>
</dbReference>
<evidence type="ECO:0000256" key="1">
    <source>
        <dbReference type="ARBA" id="ARBA00000085"/>
    </source>
</evidence>
<dbReference type="SUPFAM" id="SSF158472">
    <property type="entry name" value="HAMP domain-like"/>
    <property type="match status" value="1"/>
</dbReference>
<reference evidence="16 17" key="1">
    <citation type="journal article" date="2021" name="bioRxiv">
        <title>Unraveling nitrogen, sulfur and carbon metabolic pathways and microbial community transcriptional responses to substrate deprivation and toxicity stresses in a bioreactor mimicking anoxic brackish coastal sediment conditions.</title>
        <authorList>
            <person name="Martins P.D."/>
            <person name="Echeveste M.J."/>
            <person name="Arshad A."/>
            <person name="Kurth J."/>
            <person name="Ouboter H."/>
            <person name="Jetten M.S.M."/>
            <person name="Welte C.U."/>
        </authorList>
    </citation>
    <scope>NUCLEOTIDE SEQUENCE [LARGE SCALE GENOMIC DNA]</scope>
    <source>
        <strain evidence="16">MAG_38</strain>
    </source>
</reference>
<evidence type="ECO:0000256" key="12">
    <source>
        <dbReference type="SAM" id="Coils"/>
    </source>
</evidence>
<dbReference type="SMART" id="SM00304">
    <property type="entry name" value="HAMP"/>
    <property type="match status" value="1"/>
</dbReference>
<feature type="coiled-coil region" evidence="12">
    <location>
        <begin position="461"/>
        <end position="488"/>
    </location>
</feature>
<dbReference type="CDD" id="cd16922">
    <property type="entry name" value="HATPase_EvgS-ArcB-TorS-like"/>
    <property type="match status" value="1"/>
</dbReference>
<dbReference type="InterPro" id="IPR003661">
    <property type="entry name" value="HisK_dim/P_dom"/>
</dbReference>
<dbReference type="GO" id="GO:0009927">
    <property type="term" value="F:histidine phosphotransfer kinase activity"/>
    <property type="evidence" value="ECO:0007669"/>
    <property type="project" value="TreeGrafter"/>
</dbReference>
<evidence type="ECO:0000256" key="2">
    <source>
        <dbReference type="ARBA" id="ARBA00004370"/>
    </source>
</evidence>
<keyword evidence="13" id="KW-0812">Transmembrane</keyword>
<dbReference type="Proteomes" id="UP001197609">
    <property type="component" value="Unassembled WGS sequence"/>
</dbReference>
<keyword evidence="13" id="KW-1133">Transmembrane helix</keyword>
<accession>A0AAJ1EU04</accession>
<dbReference type="InterPro" id="IPR003660">
    <property type="entry name" value="HAMP_dom"/>
</dbReference>
<dbReference type="InterPro" id="IPR004358">
    <property type="entry name" value="Sig_transdc_His_kin-like_C"/>
</dbReference>
<dbReference type="SMART" id="SM00065">
    <property type="entry name" value="GAF"/>
    <property type="match status" value="1"/>
</dbReference>
<gene>
    <name evidence="16" type="ORF">K8G79_11250</name>
</gene>
<dbReference type="FunFam" id="1.10.287.130:FF:000038">
    <property type="entry name" value="Sensory transduction histidine kinase"/>
    <property type="match status" value="1"/>
</dbReference>
<evidence type="ECO:0000256" key="8">
    <source>
        <dbReference type="ARBA" id="ARBA00022840"/>
    </source>
</evidence>
<protein>
    <recommendedName>
        <fullName evidence="3">histidine kinase</fullName>
        <ecNumber evidence="3">2.7.13.3</ecNumber>
    </recommendedName>
</protein>
<dbReference type="SMART" id="SM00387">
    <property type="entry name" value="HATPase_c"/>
    <property type="match status" value="1"/>
</dbReference>
<dbReference type="GO" id="GO:0005524">
    <property type="term" value="F:ATP binding"/>
    <property type="evidence" value="ECO:0007669"/>
    <property type="project" value="UniProtKB-KW"/>
</dbReference>
<dbReference type="Pfam" id="PF02518">
    <property type="entry name" value="HATPase_c"/>
    <property type="match status" value="1"/>
</dbReference>
<keyword evidence="4" id="KW-0597">Phosphoprotein</keyword>
<keyword evidence="6" id="KW-0547">Nucleotide-binding</keyword>
<keyword evidence="8" id="KW-0067">ATP-binding</keyword>
<dbReference type="Gene3D" id="3.30.565.10">
    <property type="entry name" value="Histidine kinase-like ATPase, C-terminal domain"/>
    <property type="match status" value="1"/>
</dbReference>
<dbReference type="Gene3D" id="6.10.340.10">
    <property type="match status" value="1"/>
</dbReference>
<evidence type="ECO:0000256" key="4">
    <source>
        <dbReference type="ARBA" id="ARBA00022553"/>
    </source>
</evidence>
<evidence type="ECO:0000256" key="10">
    <source>
        <dbReference type="ARBA" id="ARBA00023136"/>
    </source>
</evidence>
<dbReference type="InterPro" id="IPR005467">
    <property type="entry name" value="His_kinase_dom"/>
</dbReference>
<dbReference type="InterPro" id="IPR029016">
    <property type="entry name" value="GAF-like_dom_sf"/>
</dbReference>
<feature type="domain" description="HAMP" evidence="15">
    <location>
        <begin position="223"/>
        <end position="275"/>
    </location>
</feature>
<evidence type="ECO:0000259" key="14">
    <source>
        <dbReference type="PROSITE" id="PS50109"/>
    </source>
</evidence>
<keyword evidence="10 13" id="KW-0472">Membrane</keyword>
<dbReference type="SMART" id="SM00388">
    <property type="entry name" value="HisKA"/>
    <property type="match status" value="1"/>
</dbReference>
<evidence type="ECO:0000313" key="16">
    <source>
        <dbReference type="EMBL" id="MBZ0160694.1"/>
    </source>
</evidence>
<dbReference type="Gene3D" id="1.10.287.130">
    <property type="match status" value="1"/>
</dbReference>
<keyword evidence="11" id="KW-0131">Cell cycle</keyword>
<evidence type="ECO:0000256" key="11">
    <source>
        <dbReference type="ARBA" id="ARBA00023306"/>
    </source>
</evidence>
<evidence type="ECO:0000256" key="7">
    <source>
        <dbReference type="ARBA" id="ARBA00022777"/>
    </source>
</evidence>
<evidence type="ECO:0000256" key="3">
    <source>
        <dbReference type="ARBA" id="ARBA00012438"/>
    </source>
</evidence>
<dbReference type="Pfam" id="PF13492">
    <property type="entry name" value="GAF_3"/>
    <property type="match status" value="1"/>
</dbReference>
<evidence type="ECO:0000259" key="15">
    <source>
        <dbReference type="PROSITE" id="PS50885"/>
    </source>
</evidence>
<dbReference type="CDD" id="cd06225">
    <property type="entry name" value="HAMP"/>
    <property type="match status" value="1"/>
</dbReference>
<dbReference type="FunFam" id="3.30.565.10:FF:000010">
    <property type="entry name" value="Sensor histidine kinase RcsC"/>
    <property type="match status" value="1"/>
</dbReference>
<organism evidence="16 17">
    <name type="scientific">Candidatus Methylomirabilis tolerans</name>
    <dbReference type="NCBI Taxonomy" id="3123416"/>
    <lineage>
        <taxon>Bacteria</taxon>
        <taxon>Candidatus Methylomirabilota</taxon>
        <taxon>Candidatus Methylomirabilia</taxon>
        <taxon>Candidatus Methylomirabilales</taxon>
        <taxon>Candidatus Methylomirabilaceae</taxon>
        <taxon>Candidatus Methylomirabilis</taxon>
    </lineage>
</organism>
<dbReference type="InterPro" id="IPR003018">
    <property type="entry name" value="GAF"/>
</dbReference>